<dbReference type="InterPro" id="IPR011055">
    <property type="entry name" value="Dup_hybrid_motif"/>
</dbReference>
<dbReference type="FunFam" id="2.70.70.10:FF:000006">
    <property type="entry name" value="M23 family peptidase"/>
    <property type="match status" value="1"/>
</dbReference>
<protein>
    <submittedName>
        <fullName evidence="9">Membrane proteins related to metalloendopeptidases</fullName>
    </submittedName>
</protein>
<comment type="cofactor">
    <cofactor evidence="1">
        <name>Zn(2+)</name>
        <dbReference type="ChEBI" id="CHEBI:29105"/>
    </cofactor>
</comment>
<organism evidence="9">
    <name type="scientific">hydrothermal vent metagenome</name>
    <dbReference type="NCBI Taxonomy" id="652676"/>
    <lineage>
        <taxon>unclassified sequences</taxon>
        <taxon>metagenomes</taxon>
        <taxon>ecological metagenomes</taxon>
    </lineage>
</organism>
<dbReference type="CDD" id="cd12797">
    <property type="entry name" value="M23_peptidase"/>
    <property type="match status" value="1"/>
</dbReference>
<dbReference type="Gene3D" id="3.10.450.350">
    <property type="match status" value="1"/>
</dbReference>
<evidence type="ECO:0000256" key="2">
    <source>
        <dbReference type="ARBA" id="ARBA00022670"/>
    </source>
</evidence>
<dbReference type="PANTHER" id="PTHR21666">
    <property type="entry name" value="PEPTIDASE-RELATED"/>
    <property type="match status" value="1"/>
</dbReference>
<keyword evidence="2" id="KW-0645">Protease</keyword>
<dbReference type="InterPro" id="IPR050570">
    <property type="entry name" value="Cell_wall_metabolism_enzyme"/>
</dbReference>
<gene>
    <name evidence="9" type="ORF">MNB_SV-3-668</name>
</gene>
<evidence type="ECO:0000313" key="9">
    <source>
        <dbReference type="EMBL" id="SFV66442.1"/>
    </source>
</evidence>
<dbReference type="GO" id="GO:0046872">
    <property type="term" value="F:metal ion binding"/>
    <property type="evidence" value="ECO:0007669"/>
    <property type="project" value="UniProtKB-KW"/>
</dbReference>
<proteinExistence type="predicted"/>
<evidence type="ECO:0000259" key="7">
    <source>
        <dbReference type="Pfam" id="PF01551"/>
    </source>
</evidence>
<dbReference type="InterPro" id="IPR016047">
    <property type="entry name" value="M23ase_b-sheet_dom"/>
</dbReference>
<keyword evidence="5" id="KW-0862">Zinc</keyword>
<sequence>MGILKSIAIWILIINVLFGAKVTMEKWKRGETFSQYIHRHNVPLDIFKSISSEDLKFLSEIRGDQEYYELRDPIGNLEQILIPIGIEMQIRVAKERKTNHYTFDIIPIVYKQDEYYASVMIESNPYIDIRKSLNHPALADKMGQLLKGTIDTRKLKKGDKISFVYEQKTRMGRPYYMPHIKIAMLESQGKKQFIYADEDGYGYTSDKKSQAYTVRGRKKITYTRRVARKSRSSRFGMPLRHIRVTSSFSRRRWHPILKRYRPHHGTDFGARKGTPLLAVNDGRVSFSGWMRGYGNVVKIRHAGGYESLYAHQSRRRVKRGQRVKKGQIIGYVGSTGRSTGPHLHFGLTKNGRWVDPMKVLRRKSAGGTILKKFTKYKETTTTKYKKVVIKNAKENKAKLLAYLKHSNKPFIWDDFTQTSMRINDE</sequence>
<evidence type="ECO:0000256" key="6">
    <source>
        <dbReference type="ARBA" id="ARBA00023049"/>
    </source>
</evidence>
<keyword evidence="4" id="KW-0378">Hydrolase</keyword>
<evidence type="ECO:0000256" key="3">
    <source>
        <dbReference type="ARBA" id="ARBA00022723"/>
    </source>
</evidence>
<feature type="domain" description="Csd3 N-terminal" evidence="8">
    <location>
        <begin position="26"/>
        <end position="108"/>
    </location>
</feature>
<accession>A0A1W1CL62</accession>
<feature type="domain" description="M23ase beta-sheet core" evidence="7">
    <location>
        <begin position="262"/>
        <end position="356"/>
    </location>
</feature>
<evidence type="ECO:0000256" key="4">
    <source>
        <dbReference type="ARBA" id="ARBA00022801"/>
    </source>
</evidence>
<keyword evidence="6" id="KW-0482">Metalloprotease</keyword>
<dbReference type="Pfam" id="PF18059">
    <property type="entry name" value="Csd3_N"/>
    <property type="match status" value="1"/>
</dbReference>
<evidence type="ECO:0000256" key="1">
    <source>
        <dbReference type="ARBA" id="ARBA00001947"/>
    </source>
</evidence>
<dbReference type="GO" id="GO:0006508">
    <property type="term" value="P:proteolysis"/>
    <property type="evidence" value="ECO:0007669"/>
    <property type="project" value="UniProtKB-KW"/>
</dbReference>
<dbReference type="Gene3D" id="2.70.70.10">
    <property type="entry name" value="Glucose Permease (Domain IIA)"/>
    <property type="match status" value="1"/>
</dbReference>
<dbReference type="EMBL" id="FPHI01000029">
    <property type="protein sequence ID" value="SFV66442.1"/>
    <property type="molecule type" value="Genomic_DNA"/>
</dbReference>
<dbReference type="SUPFAM" id="SSF51261">
    <property type="entry name" value="Duplicated hybrid motif"/>
    <property type="match status" value="1"/>
</dbReference>
<dbReference type="AlphaFoldDB" id="A0A1W1CL62"/>
<dbReference type="GO" id="GO:0004222">
    <property type="term" value="F:metalloendopeptidase activity"/>
    <property type="evidence" value="ECO:0007669"/>
    <property type="project" value="TreeGrafter"/>
</dbReference>
<reference evidence="9" key="1">
    <citation type="submission" date="2016-10" db="EMBL/GenBank/DDBJ databases">
        <authorList>
            <person name="de Groot N.N."/>
        </authorList>
    </citation>
    <scope>NUCLEOTIDE SEQUENCE</scope>
</reference>
<dbReference type="PANTHER" id="PTHR21666:SF288">
    <property type="entry name" value="CELL DIVISION PROTEIN YTFB"/>
    <property type="match status" value="1"/>
</dbReference>
<name>A0A1W1CL62_9ZZZZ</name>
<dbReference type="InterPro" id="IPR040653">
    <property type="entry name" value="Csd3_N"/>
</dbReference>
<evidence type="ECO:0000256" key="5">
    <source>
        <dbReference type="ARBA" id="ARBA00022833"/>
    </source>
</evidence>
<evidence type="ECO:0000259" key="8">
    <source>
        <dbReference type="Pfam" id="PF18059"/>
    </source>
</evidence>
<keyword evidence="3" id="KW-0479">Metal-binding</keyword>
<dbReference type="Pfam" id="PF01551">
    <property type="entry name" value="Peptidase_M23"/>
    <property type="match status" value="1"/>
</dbReference>